<dbReference type="Pfam" id="PF09369">
    <property type="entry name" value="MZB"/>
    <property type="match status" value="1"/>
</dbReference>
<evidence type="ECO:0000256" key="2">
    <source>
        <dbReference type="ARBA" id="ARBA00022840"/>
    </source>
</evidence>
<dbReference type="AlphaFoldDB" id="Q0U6N5"/>
<dbReference type="InterPro" id="IPR055227">
    <property type="entry name" value="HRQ1_WHD"/>
</dbReference>
<dbReference type="CDD" id="cd17923">
    <property type="entry name" value="DEXHc_Hrq1-like"/>
    <property type="match status" value="1"/>
</dbReference>
<dbReference type="KEGG" id="pno:SNOG_12579"/>
<protein>
    <recommendedName>
        <fullName evidence="8">P-loop containing nucleoside triphosphate hydrolase protein</fullName>
    </recommendedName>
</protein>
<evidence type="ECO:0000256" key="3">
    <source>
        <dbReference type="SAM" id="MobiDB-lite"/>
    </source>
</evidence>
<reference evidence="7" key="1">
    <citation type="journal article" date="2007" name="Plant Cell">
        <title>Dothideomycete-plant interactions illuminated by genome sequencing and EST analysis of the wheat pathogen Stagonospora nodorum.</title>
        <authorList>
            <person name="Hane J.K."/>
            <person name="Lowe R.G."/>
            <person name="Solomon P.S."/>
            <person name="Tan K.C."/>
            <person name="Schoch C.L."/>
            <person name="Spatafora J.W."/>
            <person name="Crous P.W."/>
            <person name="Kodira C."/>
            <person name="Birren B.W."/>
            <person name="Galagan J.E."/>
            <person name="Torriani S.F."/>
            <person name="McDonald B.A."/>
            <person name="Oliver R.P."/>
        </authorList>
    </citation>
    <scope>NUCLEOTIDE SEQUENCE [LARGE SCALE GENOMIC DNA]</scope>
    <source>
        <strain evidence="7">SN15 / ATCC MYA-4574 / FGSC 10173</strain>
    </source>
</reference>
<evidence type="ECO:0008006" key="8">
    <source>
        <dbReference type="Google" id="ProtNLM"/>
    </source>
</evidence>
<evidence type="ECO:0000256" key="1">
    <source>
        <dbReference type="ARBA" id="ARBA00022741"/>
    </source>
</evidence>
<dbReference type="FunCoup" id="Q0U6N5">
    <property type="interactions" value="89"/>
</dbReference>
<keyword evidence="1" id="KW-0547">Nucleotide-binding</keyword>
<dbReference type="SMART" id="SM00487">
    <property type="entry name" value="DEXDc"/>
    <property type="match status" value="1"/>
</dbReference>
<dbReference type="RefSeq" id="XP_001802800.1">
    <property type="nucleotide sequence ID" value="XM_001802748.1"/>
</dbReference>
<dbReference type="Proteomes" id="UP000001055">
    <property type="component" value="Unassembled WGS sequence"/>
</dbReference>
<dbReference type="InterPro" id="IPR011545">
    <property type="entry name" value="DEAD/DEAH_box_helicase_dom"/>
</dbReference>
<gene>
    <name evidence="6" type="ORF">SNOG_12579</name>
</gene>
<dbReference type="GO" id="GO:0005524">
    <property type="term" value="F:ATP binding"/>
    <property type="evidence" value="ECO:0007669"/>
    <property type="project" value="UniProtKB-KW"/>
</dbReference>
<dbReference type="HOGENOM" id="CLU_000809_1_0_1"/>
<dbReference type="SMART" id="SM00490">
    <property type="entry name" value="HELICc"/>
    <property type="match status" value="1"/>
</dbReference>
<dbReference type="PROSITE" id="PS51194">
    <property type="entry name" value="HELICASE_CTER"/>
    <property type="match status" value="1"/>
</dbReference>
<dbReference type="GO" id="GO:0043138">
    <property type="term" value="F:3'-5' DNA helicase activity"/>
    <property type="evidence" value="ECO:0000318"/>
    <property type="project" value="GO_Central"/>
</dbReference>
<name>Q0U6N5_PHANO</name>
<feature type="compositionally biased region" description="Polar residues" evidence="3">
    <location>
        <begin position="36"/>
        <end position="56"/>
    </location>
</feature>
<proteinExistence type="predicted"/>
<evidence type="ECO:0000259" key="5">
    <source>
        <dbReference type="PROSITE" id="PS51194"/>
    </source>
</evidence>
<feature type="domain" description="Helicase C-terminal" evidence="5">
    <location>
        <begin position="590"/>
        <end position="743"/>
    </location>
</feature>
<feature type="region of interest" description="Disordered" evidence="3">
    <location>
        <begin position="1"/>
        <end position="79"/>
    </location>
</feature>
<dbReference type="InterPro" id="IPR001650">
    <property type="entry name" value="Helicase_C-like"/>
</dbReference>
<evidence type="ECO:0000259" key="4">
    <source>
        <dbReference type="PROSITE" id="PS51192"/>
    </source>
</evidence>
<accession>Q0U6N5</accession>
<dbReference type="GO" id="GO:0006289">
    <property type="term" value="P:nucleotide-excision repair"/>
    <property type="evidence" value="ECO:0000318"/>
    <property type="project" value="GO_Central"/>
</dbReference>
<dbReference type="GO" id="GO:0003676">
    <property type="term" value="F:nucleic acid binding"/>
    <property type="evidence" value="ECO:0007669"/>
    <property type="project" value="InterPro"/>
</dbReference>
<evidence type="ECO:0000313" key="7">
    <source>
        <dbReference type="Proteomes" id="UP000001055"/>
    </source>
</evidence>
<evidence type="ECO:0000313" key="6">
    <source>
        <dbReference type="EMBL" id="EAT79877.2"/>
    </source>
</evidence>
<dbReference type="InterPro" id="IPR018973">
    <property type="entry name" value="MZB"/>
</dbReference>
<dbReference type="GO" id="GO:0036297">
    <property type="term" value="P:interstrand cross-link repair"/>
    <property type="evidence" value="ECO:0000318"/>
    <property type="project" value="GO_Central"/>
</dbReference>
<feature type="domain" description="Helicase ATP-binding" evidence="4">
    <location>
        <begin position="378"/>
        <end position="550"/>
    </location>
</feature>
<dbReference type="EMBL" id="CH445347">
    <property type="protein sequence ID" value="EAT79877.2"/>
    <property type="molecule type" value="Genomic_DNA"/>
</dbReference>
<dbReference type="PROSITE" id="PS51192">
    <property type="entry name" value="HELICASE_ATP_BIND_1"/>
    <property type="match status" value="1"/>
</dbReference>
<dbReference type="GO" id="GO:0005634">
    <property type="term" value="C:nucleus"/>
    <property type="evidence" value="ECO:0000318"/>
    <property type="project" value="GO_Central"/>
</dbReference>
<dbReference type="SUPFAM" id="SSF52540">
    <property type="entry name" value="P-loop containing nucleoside triphosphate hydrolases"/>
    <property type="match status" value="1"/>
</dbReference>
<sequence length="1094" mass="123248">MPRLKAATVSDQTVRKRKRKLCDEHAPAESTPAPDSENTSLDASGNEGATTTTVPTKTHDGGKKPRRTPKKGGAAKPALVRHASSTLIETTIPWPEHFTKLSQVHRALNLVYTFCCTRKHLATTLDNLKATVEGHIKRPLLIEDVAQITALIPKSITFAYVDEAMLQINLMGQEDHIQGRKTQDFVITMPEPEKGEHKEVLLFEFIDGDLKRQVQHAKTGEPTKATQKLRHEELKMPVFSQKQMMNMIEKRNVKFTSAVNAFLNQCAEDKVDAVEKMNEISQAFVPVPAESRASTPGPDRALIPSTIPTERKSIPEIVDEIKTLEWYTGQIVPDGHRVFDPQEAIYGDLNFQLSQNMVNALYNTKNITQLYAHQAEAINNLYEGHNIIVSTSTSSGKSLIYQLPVLHQLEQDPDTRAMYIFPTKALAQDQRKSMKELLRFMTGLEEVVVETFDGDTPMSERNYIRDEARIIFTNPDMLHITILPQEDAWLDELHVYNGLFGAHMAYIMRRLRRICAALGNRHVKFISCSATVANPEEHMRTIFGVDEVRLTDFDGSPSGRKEFLCWNTPFKDPGDPTSGRGDCMAETAKLFCQLMLRGVRSIAFCRVRKQCEALLSAVKMELTNLERTEVLARVMSYRGGYTPQDRRQIEREMFDGKLIGIVCTSALELGVDIGSLDAVVTVGFPYTIANLRQQSGRAGRRNKDSLSVLIGDCFPTDQYYMSNPDEIFTKPNSALQVDLENMLVVEGHIQCAAHEIPINIETDTAYFGPLLCKVARERMRRDPQGFYHVNERFLPQPSRFVAIRDTEEDHFAIIDITHGKNTVLEELEASRAFFTLYDGGIFLHQGNTYLVKEFSQERMLAKVELVKVDWTTQQRDYTDIDPVETEAIRRIPGSKCKAFYGPIKVKQVVYGFFKIDKKRRILDAVQVDNPPIILFSKGMWLDVPRSALDILKSRRLNIAAGIHAAEHAVLSLMPNFVISMPGDVRTECKFAPKEFAKKETQRKRPARLTFYDAKGGASGIARVSRDVKECCNNDQCKHANQVISKAGARVVVMCILGREKDIDIESLPWGEEDTVPAGIETVVEAEEEGGAWWG</sequence>
<keyword evidence="2" id="KW-0067">ATP-binding</keyword>
<dbReference type="PANTHER" id="PTHR47957:SF3">
    <property type="entry name" value="ATP-DEPENDENT HELICASE HRQ1"/>
    <property type="match status" value="1"/>
</dbReference>
<dbReference type="InterPro" id="IPR014001">
    <property type="entry name" value="Helicase_ATP-bd"/>
</dbReference>
<dbReference type="InParanoid" id="Q0U6N5"/>
<dbReference type="PANTHER" id="PTHR47957">
    <property type="entry name" value="ATP-DEPENDENT HELICASE HRQ1"/>
    <property type="match status" value="1"/>
</dbReference>
<dbReference type="Pfam" id="PF00270">
    <property type="entry name" value="DEAD"/>
    <property type="match status" value="1"/>
</dbReference>
<dbReference type="Pfam" id="PF00271">
    <property type="entry name" value="Helicase_C"/>
    <property type="match status" value="1"/>
</dbReference>
<dbReference type="Gene3D" id="3.40.50.300">
    <property type="entry name" value="P-loop containing nucleotide triphosphate hydrolases"/>
    <property type="match status" value="2"/>
</dbReference>
<organism evidence="6 7">
    <name type="scientific">Phaeosphaeria nodorum (strain SN15 / ATCC MYA-4574 / FGSC 10173)</name>
    <name type="common">Glume blotch fungus</name>
    <name type="synonym">Parastagonospora nodorum</name>
    <dbReference type="NCBI Taxonomy" id="321614"/>
    <lineage>
        <taxon>Eukaryota</taxon>
        <taxon>Fungi</taxon>
        <taxon>Dikarya</taxon>
        <taxon>Ascomycota</taxon>
        <taxon>Pezizomycotina</taxon>
        <taxon>Dothideomycetes</taxon>
        <taxon>Pleosporomycetidae</taxon>
        <taxon>Pleosporales</taxon>
        <taxon>Pleosporineae</taxon>
        <taxon>Phaeosphaeriaceae</taxon>
        <taxon>Parastagonospora</taxon>
    </lineage>
</organism>
<dbReference type="InterPro" id="IPR027417">
    <property type="entry name" value="P-loop_NTPase"/>
</dbReference>
<dbReference type="STRING" id="321614.Q0U6N5"/>
<dbReference type="VEuPathDB" id="FungiDB:JI435_125790"/>
<dbReference type="GeneID" id="5979711"/>
<dbReference type="eggNOG" id="KOG4150">
    <property type="taxonomic scope" value="Eukaryota"/>
</dbReference>
<dbReference type="Pfam" id="PF22982">
    <property type="entry name" value="WHD_HRQ1"/>
    <property type="match status" value="1"/>
</dbReference>
<dbReference type="CDD" id="cd18797">
    <property type="entry name" value="SF2_C_Hrq"/>
    <property type="match status" value="1"/>
</dbReference>